<proteinExistence type="inferred from homology"/>
<keyword evidence="11 14" id="KW-0408">Iron</keyword>
<dbReference type="EC" id="1.3.99.-" evidence="14 15"/>
<dbReference type="GO" id="GO:0006782">
    <property type="term" value="P:protoporphyrinogen IX biosynthetic process"/>
    <property type="evidence" value="ECO:0007669"/>
    <property type="project" value="UniProtKB-UniRule"/>
</dbReference>
<feature type="transmembrane region" description="Helical" evidence="14">
    <location>
        <begin position="12"/>
        <end position="31"/>
    </location>
</feature>
<feature type="transmembrane region" description="Helical" evidence="14">
    <location>
        <begin position="52"/>
        <end position="75"/>
    </location>
</feature>
<keyword evidence="6 14" id="KW-0349">Heme</keyword>
<evidence type="ECO:0000256" key="15">
    <source>
        <dbReference type="PIRNR" id="PIRNR004638"/>
    </source>
</evidence>
<evidence type="ECO:0000256" key="11">
    <source>
        <dbReference type="ARBA" id="ARBA00023004"/>
    </source>
</evidence>
<evidence type="ECO:0000256" key="7">
    <source>
        <dbReference type="ARBA" id="ARBA00022692"/>
    </source>
</evidence>
<name>A0A3B0IZG5_9RICK</name>
<reference evidence="16" key="1">
    <citation type="submission" date="2018-04" db="EMBL/GenBank/DDBJ databases">
        <authorList>
            <person name="Go L.Y."/>
            <person name="Mitchell J.A."/>
        </authorList>
    </citation>
    <scope>NUCLEOTIDE SEQUENCE</scope>
    <source>
        <strain evidence="16">WBAD</strain>
    </source>
</reference>
<keyword evidence="8 14" id="KW-0479">Metal-binding</keyword>
<evidence type="ECO:0000256" key="13">
    <source>
        <dbReference type="ARBA" id="ARBA00048390"/>
    </source>
</evidence>
<comment type="cofactor">
    <cofactor evidence="14 15">
        <name>heme b</name>
        <dbReference type="ChEBI" id="CHEBI:60344"/>
    </cofactor>
    <text evidence="14 15">Binds 1 heme b (iron(II)-protoporphyrin IX) group per subunit.</text>
</comment>
<evidence type="ECO:0000256" key="9">
    <source>
        <dbReference type="ARBA" id="ARBA00022989"/>
    </source>
</evidence>
<comment type="function">
    <text evidence="14 15">Catalyzes the oxidation of protoporphyrinogen IX to protoporphyrin IX.</text>
</comment>
<evidence type="ECO:0000256" key="14">
    <source>
        <dbReference type="HAMAP-Rule" id="MF_02239"/>
    </source>
</evidence>
<evidence type="ECO:0000256" key="2">
    <source>
        <dbReference type="ARBA" id="ARBA00005073"/>
    </source>
</evidence>
<evidence type="ECO:0000256" key="8">
    <source>
        <dbReference type="ARBA" id="ARBA00022723"/>
    </source>
</evidence>
<dbReference type="PANTHER" id="PTHR40255:SF1">
    <property type="entry name" value="PROTOPORPHYRINOGEN IX OXIDASE"/>
    <property type="match status" value="1"/>
</dbReference>
<evidence type="ECO:0000256" key="3">
    <source>
        <dbReference type="ARBA" id="ARBA00006501"/>
    </source>
</evidence>
<comment type="catalytic activity">
    <reaction evidence="13 14 15">
        <text>protoporphyrinogen IX + 3 A = protoporphyrin IX + 3 AH2</text>
        <dbReference type="Rhea" id="RHEA:62000"/>
        <dbReference type="ChEBI" id="CHEBI:13193"/>
        <dbReference type="ChEBI" id="CHEBI:17499"/>
        <dbReference type="ChEBI" id="CHEBI:57306"/>
        <dbReference type="ChEBI" id="CHEBI:57307"/>
    </reaction>
</comment>
<organism evidence="16">
    <name type="scientific">Wolbachia endosymbiont of Aleurodicus dispersus</name>
    <dbReference type="NCBI Taxonomy" id="1288877"/>
    <lineage>
        <taxon>Bacteria</taxon>
        <taxon>Pseudomonadati</taxon>
        <taxon>Pseudomonadota</taxon>
        <taxon>Alphaproteobacteria</taxon>
        <taxon>Rickettsiales</taxon>
        <taxon>Anaplasmataceae</taxon>
        <taxon>Wolbachieae</taxon>
        <taxon>Wolbachia</taxon>
    </lineage>
</organism>
<dbReference type="NCBIfam" id="TIGR00701">
    <property type="entry name" value="protoporphyrinogen oxidase HemJ"/>
    <property type="match status" value="1"/>
</dbReference>
<evidence type="ECO:0000256" key="1">
    <source>
        <dbReference type="ARBA" id="ARBA00004651"/>
    </source>
</evidence>
<feature type="transmembrane region" description="Helical" evidence="14">
    <location>
        <begin position="81"/>
        <end position="100"/>
    </location>
</feature>
<comment type="subunit">
    <text evidence="14">Homodimer.</text>
</comment>
<dbReference type="PANTHER" id="PTHR40255">
    <property type="entry name" value="UPF0093 MEMBRANE PROTEIN SLR1790"/>
    <property type="match status" value="1"/>
</dbReference>
<dbReference type="GO" id="GO:0046872">
    <property type="term" value="F:metal ion binding"/>
    <property type="evidence" value="ECO:0007669"/>
    <property type="project" value="UniProtKB-UniRule"/>
</dbReference>
<dbReference type="GO" id="GO:0005886">
    <property type="term" value="C:plasma membrane"/>
    <property type="evidence" value="ECO:0007669"/>
    <property type="project" value="UniProtKB-SubCell"/>
</dbReference>
<dbReference type="EMBL" id="OUNE01000159">
    <property type="protein sequence ID" value="SPP33325.1"/>
    <property type="molecule type" value="Genomic_DNA"/>
</dbReference>
<dbReference type="HAMAP" id="MF_02239">
    <property type="entry name" value="HemJ"/>
    <property type="match status" value="1"/>
</dbReference>
<comment type="pathway">
    <text evidence="2 14 15">Porphyrin-containing compound metabolism; protoporphyrin-IX biosynthesis; protoporphyrin-IX from protoporphyrinogen-IX: step 1/1.</text>
</comment>
<keyword evidence="12 14" id="KW-0472">Membrane</keyword>
<feature type="binding site" description="axial binding residue" evidence="14">
    <location>
        <position position="86"/>
    </location>
    <ligand>
        <name>heme</name>
        <dbReference type="ChEBI" id="CHEBI:30413"/>
    </ligand>
    <ligandPart>
        <name>Fe</name>
        <dbReference type="ChEBI" id="CHEBI:18248"/>
    </ligandPart>
</feature>
<dbReference type="PIRSF" id="PIRSF004638">
    <property type="entry name" value="UCP004638"/>
    <property type="match status" value="1"/>
</dbReference>
<keyword evidence="9 14" id="KW-1133">Transmembrane helix</keyword>
<evidence type="ECO:0000313" key="16">
    <source>
        <dbReference type="EMBL" id="SPP33325.1"/>
    </source>
</evidence>
<evidence type="ECO:0000256" key="5">
    <source>
        <dbReference type="ARBA" id="ARBA00022475"/>
    </source>
</evidence>
<comment type="similarity">
    <text evidence="3 14 15">Belongs to the HemJ family.</text>
</comment>
<sequence>MDYYHWLEAFHVISVIMWVAGMLYLPRLYVYHASVKPGSENDSLLQIMEKRLLRYIINPAMLFSLSFGIMLMIIREAYREGWFHVKALALFLMFAIHGLLAKHRKNFAVGLNKKTHVYFRVLNEAVTVLIIIIVIMVVVKPF</sequence>
<evidence type="ECO:0000256" key="4">
    <source>
        <dbReference type="ARBA" id="ARBA00017504"/>
    </source>
</evidence>
<keyword evidence="5 14" id="KW-1003">Cell membrane</keyword>
<evidence type="ECO:0000256" key="6">
    <source>
        <dbReference type="ARBA" id="ARBA00022617"/>
    </source>
</evidence>
<dbReference type="InterPro" id="IPR005265">
    <property type="entry name" value="HemJ-like"/>
</dbReference>
<feature type="transmembrane region" description="Helical" evidence="14">
    <location>
        <begin position="121"/>
        <end position="139"/>
    </location>
</feature>
<protein>
    <recommendedName>
        <fullName evidence="4 14">Protoporphyrinogen IX oxidase</fullName>
        <shortName evidence="14">PPO</shortName>
        <ecNumber evidence="14 15">1.3.99.-</ecNumber>
    </recommendedName>
</protein>
<dbReference type="UniPathway" id="UPA00251">
    <property type="reaction ID" value="UER00324"/>
</dbReference>
<feature type="binding site" description="axial binding residue" evidence="14">
    <location>
        <position position="11"/>
    </location>
    <ligand>
        <name>heme</name>
        <dbReference type="ChEBI" id="CHEBI:30413"/>
    </ligand>
    <ligandPart>
        <name>Fe</name>
        <dbReference type="ChEBI" id="CHEBI:18248"/>
    </ligandPart>
</feature>
<comment type="subcellular location">
    <subcellularLocation>
        <location evidence="1 14">Cell membrane</location>
        <topology evidence="1 14">Multi-pass membrane protein</topology>
    </subcellularLocation>
</comment>
<evidence type="ECO:0000256" key="12">
    <source>
        <dbReference type="ARBA" id="ARBA00023136"/>
    </source>
</evidence>
<evidence type="ECO:0000256" key="10">
    <source>
        <dbReference type="ARBA" id="ARBA00023002"/>
    </source>
</evidence>
<keyword evidence="10 14" id="KW-0560">Oxidoreductase</keyword>
<dbReference type="Pfam" id="PF03653">
    <property type="entry name" value="UPF0093"/>
    <property type="match status" value="1"/>
</dbReference>
<dbReference type="AlphaFoldDB" id="A0A3B0IZG5"/>
<keyword evidence="7 14" id="KW-0812">Transmembrane</keyword>
<dbReference type="GO" id="GO:0070818">
    <property type="term" value="F:protoporphyrinogen oxidase activity"/>
    <property type="evidence" value="ECO:0007669"/>
    <property type="project" value="UniProtKB-UniRule"/>
</dbReference>
<accession>A0A3B0IZG5</accession>
<gene>
    <name evidence="16" type="ORF">WBAD_0912</name>
</gene>